<gene>
    <name evidence="7" type="ORF">GFSPODELE1_LOCUS9775</name>
</gene>
<protein>
    <recommendedName>
        <fullName evidence="6">Fungal lipase-type domain-containing protein</fullName>
    </recommendedName>
</protein>
<evidence type="ECO:0000313" key="7">
    <source>
        <dbReference type="EMBL" id="CAL1714447.1"/>
    </source>
</evidence>
<sequence>MDFTLGLVLLVAFTLVHAAPTVDLEKRQTITALSAAQIASFKPFTFYASTGYCQPSATLTWSCGANCQANPSFEPLASGGDGSDTQFWYVGFDPTLQTVIVSHQGTDTGEILALLTDADITLKQLDSTLFPGLSSSIEVHEGFAGTQSRSAPDVLSAVQTAITRFKATQVTILGHSLGGAIALIDAVYLPLHVSGVTFKTITYGMPRVGNQAFANYVDAHVSLIHINNEEDIVPILPGRFLGYVHPSGEVHIEDSGEWASCPGQDNTNTQCIVGDVPNIFEGDESDHDGPYDGVLMGC</sequence>
<dbReference type="InterPro" id="IPR002921">
    <property type="entry name" value="Fungal_lipase-type"/>
</dbReference>
<comment type="catalytic activity">
    <reaction evidence="3">
        <text>a diacylglycerol + H2O = a monoacylglycerol + a fatty acid + H(+)</text>
        <dbReference type="Rhea" id="RHEA:32731"/>
        <dbReference type="ChEBI" id="CHEBI:15377"/>
        <dbReference type="ChEBI" id="CHEBI:15378"/>
        <dbReference type="ChEBI" id="CHEBI:17408"/>
        <dbReference type="ChEBI" id="CHEBI:18035"/>
        <dbReference type="ChEBI" id="CHEBI:28868"/>
    </reaction>
</comment>
<organism evidence="7 8">
    <name type="scientific">Somion occarium</name>
    <dbReference type="NCBI Taxonomy" id="3059160"/>
    <lineage>
        <taxon>Eukaryota</taxon>
        <taxon>Fungi</taxon>
        <taxon>Dikarya</taxon>
        <taxon>Basidiomycota</taxon>
        <taxon>Agaricomycotina</taxon>
        <taxon>Agaricomycetes</taxon>
        <taxon>Polyporales</taxon>
        <taxon>Cerrenaceae</taxon>
        <taxon>Somion</taxon>
    </lineage>
</organism>
<dbReference type="EMBL" id="OZ037951">
    <property type="protein sequence ID" value="CAL1714447.1"/>
    <property type="molecule type" value="Genomic_DNA"/>
</dbReference>
<feature type="chain" id="PRO_5046498807" description="Fungal lipase-type domain-containing protein" evidence="5">
    <location>
        <begin position="19"/>
        <end position="298"/>
    </location>
</feature>
<dbReference type="Pfam" id="PF01764">
    <property type="entry name" value="Lipase_3"/>
    <property type="match status" value="1"/>
</dbReference>
<evidence type="ECO:0000256" key="2">
    <source>
        <dbReference type="ARBA" id="ARBA00043996"/>
    </source>
</evidence>
<dbReference type="SUPFAM" id="SSF53474">
    <property type="entry name" value="alpha/beta-Hydrolases"/>
    <property type="match status" value="1"/>
</dbReference>
<evidence type="ECO:0000256" key="1">
    <source>
        <dbReference type="ARBA" id="ARBA00023157"/>
    </source>
</evidence>
<evidence type="ECO:0000256" key="3">
    <source>
        <dbReference type="ARBA" id="ARBA00047591"/>
    </source>
</evidence>
<dbReference type="PANTHER" id="PTHR45856:SF25">
    <property type="entry name" value="FUNGAL LIPASE-LIKE DOMAIN-CONTAINING PROTEIN"/>
    <property type="match status" value="1"/>
</dbReference>
<feature type="domain" description="Fungal lipase-type" evidence="6">
    <location>
        <begin position="101"/>
        <end position="239"/>
    </location>
</feature>
<dbReference type="InterPro" id="IPR051218">
    <property type="entry name" value="Sec_MonoDiacylglyc_Lipase"/>
</dbReference>
<dbReference type="Gene3D" id="3.40.50.1820">
    <property type="entry name" value="alpha/beta hydrolase"/>
    <property type="match status" value="1"/>
</dbReference>
<keyword evidence="5" id="KW-0732">Signal</keyword>
<reference evidence="8" key="1">
    <citation type="submission" date="2024-04" db="EMBL/GenBank/DDBJ databases">
        <authorList>
            <person name="Shaw F."/>
            <person name="Minotto A."/>
        </authorList>
    </citation>
    <scope>NUCLEOTIDE SEQUENCE [LARGE SCALE GENOMIC DNA]</scope>
</reference>
<name>A0ABP1E5D6_9APHY</name>
<dbReference type="Proteomes" id="UP001497453">
    <property type="component" value="Chromosome 8"/>
</dbReference>
<evidence type="ECO:0000259" key="6">
    <source>
        <dbReference type="Pfam" id="PF01764"/>
    </source>
</evidence>
<keyword evidence="1" id="KW-1015">Disulfide bond</keyword>
<dbReference type="PANTHER" id="PTHR45856">
    <property type="entry name" value="ALPHA/BETA-HYDROLASES SUPERFAMILY PROTEIN"/>
    <property type="match status" value="1"/>
</dbReference>
<accession>A0ABP1E5D6</accession>
<evidence type="ECO:0000256" key="4">
    <source>
        <dbReference type="ARBA" id="ARBA00048461"/>
    </source>
</evidence>
<evidence type="ECO:0000256" key="5">
    <source>
        <dbReference type="SAM" id="SignalP"/>
    </source>
</evidence>
<comment type="similarity">
    <text evidence="2">Belongs to the AB hydrolase superfamily. Lipase family. Class 3 subfamily.</text>
</comment>
<proteinExistence type="inferred from homology"/>
<comment type="catalytic activity">
    <reaction evidence="4">
        <text>a monoacylglycerol + H2O = glycerol + a fatty acid + H(+)</text>
        <dbReference type="Rhea" id="RHEA:15245"/>
        <dbReference type="ChEBI" id="CHEBI:15377"/>
        <dbReference type="ChEBI" id="CHEBI:15378"/>
        <dbReference type="ChEBI" id="CHEBI:17408"/>
        <dbReference type="ChEBI" id="CHEBI:17754"/>
        <dbReference type="ChEBI" id="CHEBI:28868"/>
    </reaction>
</comment>
<evidence type="ECO:0000313" key="8">
    <source>
        <dbReference type="Proteomes" id="UP001497453"/>
    </source>
</evidence>
<feature type="signal peptide" evidence="5">
    <location>
        <begin position="1"/>
        <end position="18"/>
    </location>
</feature>
<dbReference type="InterPro" id="IPR029058">
    <property type="entry name" value="AB_hydrolase_fold"/>
</dbReference>
<dbReference type="CDD" id="cd00519">
    <property type="entry name" value="Lipase_3"/>
    <property type="match status" value="1"/>
</dbReference>
<keyword evidence="8" id="KW-1185">Reference proteome</keyword>